<evidence type="ECO:0000313" key="2">
    <source>
        <dbReference type="EMBL" id="ORD96162.1"/>
    </source>
</evidence>
<evidence type="ECO:0000313" key="3">
    <source>
        <dbReference type="Proteomes" id="UP000192356"/>
    </source>
</evidence>
<dbReference type="InterPro" id="IPR031120">
    <property type="entry name" value="HIR1-like"/>
</dbReference>
<sequence>MIISNTNINHEVSNQTQSIFSIDKTVKNDKFFIATGSIDGNIKIWTRKTVSNYELVKTIKRHNGSITIIRFSKSGRYFASGADDGKLSLFKVTDECEFDFLYNLKQSSDITSLDFINDDFIVTGNLDGKTNVIDIYNHKRLHEFKDHTKSILNVKSVDNETFLTFSEGEIFLYKQSYKDNERYFSLFKRKFYKIDEDTSGMNNKISVQGNYIALGLQYNNNRHTVDVLDQNLNFLYSLVGHKLPVEVVSFNDNVFLSDKNEEFSVIACASQDTSISFWSTINPKPFLLIKDFTLDPILDMFWYKNALVCASYDGVVKVVEFDNDELNCNYVKNKQNQLNLTKENILLEKEFFKDKIDEPNKVKEEKTEMVEEDKKTESNKSKVRKITPVSISKDNKKIDGKTKVRINNENFDSKVYTKTIDVNRMKYQMKYENDQICIFVNNILLYKLHINSRYPNVVYNNKYMIIYDDYVRIYYIVNGMLVYPYIHINVTCIDLRDNRLLLADKTTIKIINLLNMEVFLETSIPEYKENISNVYFDEKYILHVKYKDELVLIYHKKFWIPINNLTIKNSIENDSLLSNNNDNDNTLEHLESLYNIYIITNDVDNVFGVGMKMVGICARVNDINVILEVKLVKLIEYLISKDCKSYVHELLKRLNEVKNSHGFIDRILNILK</sequence>
<accession>A0A1X0Q8S7</accession>
<dbReference type="SMART" id="SM00320">
    <property type="entry name" value="WD40"/>
    <property type="match status" value="6"/>
</dbReference>
<keyword evidence="3" id="KW-1185">Reference proteome</keyword>
<evidence type="ECO:0000256" key="1">
    <source>
        <dbReference type="PROSITE-ProRule" id="PRU00221"/>
    </source>
</evidence>
<reference evidence="2 3" key="1">
    <citation type="journal article" date="2017" name="Environ. Microbiol.">
        <title>Decay of the glycolytic pathway and adaptation to intranuclear parasitism within Enterocytozoonidae microsporidia.</title>
        <authorList>
            <person name="Wiredu Boakye D."/>
            <person name="Jaroenlak P."/>
            <person name="Prachumwat A."/>
            <person name="Williams T.A."/>
            <person name="Bateman K.S."/>
            <person name="Itsathitphaisarn O."/>
            <person name="Sritunyalucksana K."/>
            <person name="Paszkiewicz K.H."/>
            <person name="Moore K.A."/>
            <person name="Stentiford G.D."/>
            <person name="Williams B.A."/>
        </authorList>
    </citation>
    <scope>NUCLEOTIDE SEQUENCE [LARGE SCALE GENOMIC DNA]</scope>
    <source>
        <strain evidence="2 3">GB1</strain>
    </source>
</reference>
<feature type="repeat" description="WD" evidence="1">
    <location>
        <begin position="59"/>
        <end position="92"/>
    </location>
</feature>
<dbReference type="Pfam" id="PF00400">
    <property type="entry name" value="WD40"/>
    <property type="match status" value="2"/>
</dbReference>
<dbReference type="GO" id="GO:0000417">
    <property type="term" value="C:HIR complex"/>
    <property type="evidence" value="ECO:0007669"/>
    <property type="project" value="TreeGrafter"/>
</dbReference>
<dbReference type="EMBL" id="LVKB01000122">
    <property type="protein sequence ID" value="ORD96162.1"/>
    <property type="molecule type" value="Genomic_DNA"/>
</dbReference>
<dbReference type="InterPro" id="IPR001680">
    <property type="entry name" value="WD40_rpt"/>
</dbReference>
<dbReference type="PROSITE" id="PS50082">
    <property type="entry name" value="WD_REPEATS_2"/>
    <property type="match status" value="1"/>
</dbReference>
<dbReference type="PANTHER" id="PTHR13831">
    <property type="entry name" value="MEMBER OF THE HIR1 FAMILY OF WD-REPEAT PROTEINS"/>
    <property type="match status" value="1"/>
</dbReference>
<dbReference type="Gene3D" id="2.130.10.10">
    <property type="entry name" value="YVTN repeat-like/Quinoprotein amine dehydrogenase"/>
    <property type="match status" value="2"/>
</dbReference>
<dbReference type="PANTHER" id="PTHR13831:SF0">
    <property type="entry name" value="PROTEIN HIRA"/>
    <property type="match status" value="1"/>
</dbReference>
<dbReference type="SUPFAM" id="SSF50978">
    <property type="entry name" value="WD40 repeat-like"/>
    <property type="match status" value="2"/>
</dbReference>
<dbReference type="AlphaFoldDB" id="A0A1X0Q8S7"/>
<dbReference type="OrthoDB" id="2192933at2759"/>
<dbReference type="GO" id="GO:0000785">
    <property type="term" value="C:chromatin"/>
    <property type="evidence" value="ECO:0007669"/>
    <property type="project" value="TreeGrafter"/>
</dbReference>
<dbReference type="InterPro" id="IPR015943">
    <property type="entry name" value="WD40/YVTN_repeat-like_dom_sf"/>
</dbReference>
<dbReference type="VEuPathDB" id="MicrosporidiaDB:HERIO_1889"/>
<organism evidence="2 3">
    <name type="scientific">Hepatospora eriocheir</name>
    <dbReference type="NCBI Taxonomy" id="1081669"/>
    <lineage>
        <taxon>Eukaryota</taxon>
        <taxon>Fungi</taxon>
        <taxon>Fungi incertae sedis</taxon>
        <taxon>Microsporidia</taxon>
        <taxon>Hepatosporidae</taxon>
        <taxon>Hepatospora</taxon>
    </lineage>
</organism>
<protein>
    <submittedName>
        <fullName evidence="2">HIRA</fullName>
    </submittedName>
</protein>
<name>A0A1X0Q8S7_9MICR</name>
<comment type="caution">
    <text evidence="2">The sequence shown here is derived from an EMBL/GenBank/DDBJ whole genome shotgun (WGS) entry which is preliminary data.</text>
</comment>
<dbReference type="InterPro" id="IPR036322">
    <property type="entry name" value="WD40_repeat_dom_sf"/>
</dbReference>
<dbReference type="GO" id="GO:0031491">
    <property type="term" value="F:nucleosome binding"/>
    <property type="evidence" value="ECO:0007669"/>
    <property type="project" value="TreeGrafter"/>
</dbReference>
<dbReference type="GO" id="GO:0006338">
    <property type="term" value="P:chromatin remodeling"/>
    <property type="evidence" value="ECO:0007669"/>
    <property type="project" value="TreeGrafter"/>
</dbReference>
<gene>
    <name evidence="2" type="primary">HIRA</name>
    <name evidence="2" type="ORF">HERIO_1889</name>
</gene>
<keyword evidence="1" id="KW-0853">WD repeat</keyword>
<proteinExistence type="predicted"/>
<dbReference type="GO" id="GO:0006351">
    <property type="term" value="P:DNA-templated transcription"/>
    <property type="evidence" value="ECO:0007669"/>
    <property type="project" value="InterPro"/>
</dbReference>
<dbReference type="GO" id="GO:0005634">
    <property type="term" value="C:nucleus"/>
    <property type="evidence" value="ECO:0007669"/>
    <property type="project" value="InterPro"/>
</dbReference>
<dbReference type="VEuPathDB" id="MicrosporidiaDB:A0H76_923"/>
<dbReference type="Proteomes" id="UP000192356">
    <property type="component" value="Unassembled WGS sequence"/>
</dbReference>